<evidence type="ECO:0000313" key="1">
    <source>
        <dbReference type="EMBL" id="COV25194.1"/>
    </source>
</evidence>
<protein>
    <submittedName>
        <fullName evidence="1">Uncharacterized protein</fullName>
    </submittedName>
</protein>
<organism evidence="1 2">
    <name type="scientific">Mycobacterium tuberculosis</name>
    <dbReference type="NCBI Taxonomy" id="1773"/>
    <lineage>
        <taxon>Bacteria</taxon>
        <taxon>Bacillati</taxon>
        <taxon>Actinomycetota</taxon>
        <taxon>Actinomycetes</taxon>
        <taxon>Mycobacteriales</taxon>
        <taxon>Mycobacteriaceae</taxon>
        <taxon>Mycobacterium</taxon>
        <taxon>Mycobacterium tuberculosis complex</taxon>
    </lineage>
</organism>
<sequence>MRRGQQPEYRSASVVAWTCRSPCPLGSFVTSLAHKAPGTVDVPGRAASTSVIDPTMRTPSAATKPRETLTACWPGCGT</sequence>
<accession>A0A0U0QR57</accession>
<proteinExistence type="predicted"/>
<gene>
    <name evidence="1" type="ORF">ERS007703_00946</name>
</gene>
<evidence type="ECO:0000313" key="2">
    <source>
        <dbReference type="Proteomes" id="UP000038802"/>
    </source>
</evidence>
<dbReference type="AlphaFoldDB" id="A0A0U0QR57"/>
<dbReference type="EMBL" id="CSAE01000068">
    <property type="protein sequence ID" value="COV25194.1"/>
    <property type="molecule type" value="Genomic_DNA"/>
</dbReference>
<name>A0A0U0QR57_MYCTX</name>
<dbReference type="Proteomes" id="UP000038802">
    <property type="component" value="Unassembled WGS sequence"/>
</dbReference>
<reference evidence="2" key="1">
    <citation type="submission" date="2015-03" db="EMBL/GenBank/DDBJ databases">
        <authorList>
            <consortium name="Pathogen Informatics"/>
        </authorList>
    </citation>
    <scope>NUCLEOTIDE SEQUENCE [LARGE SCALE GENOMIC DNA]</scope>
    <source>
        <strain evidence="2">K00500041</strain>
    </source>
</reference>